<keyword evidence="5 13" id="KW-0375">Hydrogen ion transport</keyword>
<comment type="subunit">
    <text evidence="13">F-type ATPases have 2 components, F(1) - the catalytic core - and F(0) - the membrane proton channel. F(1) has five subunits: alpha(3), beta(3), gamma(1), delta(1), epsilon(1). F(0) has three main subunits: a(1), b(2) and c(10-14). The alpha and beta chains form an alternating ring which encloses part of the gamma chain. F(1) is attached to F(0) by a central stalk formed by the gamma and epsilon chains, while a peripheral stalk is formed by the delta and b chains.</text>
</comment>
<dbReference type="CDD" id="cd06503">
    <property type="entry name" value="ATP-synt_Fo_b"/>
    <property type="match status" value="1"/>
</dbReference>
<evidence type="ECO:0000256" key="8">
    <source>
        <dbReference type="ARBA" id="ARBA00023136"/>
    </source>
</evidence>
<keyword evidence="4 13" id="KW-0812">Transmembrane</keyword>
<keyword evidence="7 13" id="KW-0406">Ion transport</keyword>
<organism evidence="17 18">
    <name type="scientific">Marivivens donghaensis</name>
    <dbReference type="NCBI Taxonomy" id="1699413"/>
    <lineage>
        <taxon>Bacteria</taxon>
        <taxon>Pseudomonadati</taxon>
        <taxon>Pseudomonadota</taxon>
        <taxon>Alphaproteobacteria</taxon>
        <taxon>Rhodobacterales</taxon>
        <taxon>Paracoccaceae</taxon>
        <taxon>Marivivens group</taxon>
        <taxon>Marivivens</taxon>
    </lineage>
</organism>
<gene>
    <name evidence="13" type="primary">atpF</name>
    <name evidence="17" type="ORF">HCZ30_00760</name>
</gene>
<protein>
    <recommendedName>
        <fullName evidence="13">ATP synthase subunit b</fullName>
    </recommendedName>
    <alternativeName>
        <fullName evidence="13">ATP synthase F(0) sector subunit b</fullName>
    </alternativeName>
    <alternativeName>
        <fullName evidence="13">ATPase subunit I</fullName>
    </alternativeName>
    <alternativeName>
        <fullName evidence="13">F-type ATPase subunit b</fullName>
        <shortName evidence="13">F-ATPase subunit b</shortName>
    </alternativeName>
</protein>
<dbReference type="RefSeq" id="WP_167635853.1">
    <property type="nucleotide sequence ID" value="NZ_JAATOP010000001.1"/>
</dbReference>
<evidence type="ECO:0000256" key="15">
    <source>
        <dbReference type="SAM" id="Coils"/>
    </source>
</evidence>
<comment type="subcellular location">
    <subcellularLocation>
        <location evidence="13">Cell membrane</location>
        <topology evidence="13">Single-pass membrane protein</topology>
    </subcellularLocation>
    <subcellularLocation>
        <location evidence="12">Endomembrane system</location>
        <topology evidence="12">Single-pass membrane protein</topology>
    </subcellularLocation>
</comment>
<comment type="function">
    <text evidence="11">Component of the F(0) channel, it forms part of the peripheral stalk, linking F(1) to F(0). The b'-subunit is a diverged and duplicated form of b found in plants and photosynthetic bacteria.</text>
</comment>
<dbReference type="PANTHER" id="PTHR33445">
    <property type="entry name" value="ATP SYNTHASE SUBUNIT B', CHLOROPLASTIC"/>
    <property type="match status" value="1"/>
</dbReference>
<keyword evidence="6 13" id="KW-1133">Transmembrane helix</keyword>
<evidence type="ECO:0000256" key="7">
    <source>
        <dbReference type="ARBA" id="ARBA00023065"/>
    </source>
</evidence>
<comment type="function">
    <text evidence="10 13">F(1)F(0) ATP synthase produces ATP from ADP in the presence of a proton or sodium gradient. F-type ATPases consist of two structural domains, F(1) containing the extramembraneous catalytic core and F(0) containing the membrane proton channel, linked together by a central stalk and a peripheral stalk. During catalysis, ATP synthesis in the catalytic domain of F(1) is coupled via a rotary mechanism of the central stalk subunits to proton translocation.</text>
</comment>
<evidence type="ECO:0000256" key="4">
    <source>
        <dbReference type="ARBA" id="ARBA00022692"/>
    </source>
</evidence>
<evidence type="ECO:0000256" key="9">
    <source>
        <dbReference type="ARBA" id="ARBA00023310"/>
    </source>
</evidence>
<evidence type="ECO:0000313" key="17">
    <source>
        <dbReference type="EMBL" id="NIY70961.1"/>
    </source>
</evidence>
<evidence type="ECO:0000256" key="5">
    <source>
        <dbReference type="ARBA" id="ARBA00022781"/>
    </source>
</evidence>
<evidence type="ECO:0000256" key="16">
    <source>
        <dbReference type="SAM" id="SignalP"/>
    </source>
</evidence>
<dbReference type="HAMAP" id="MF_01398">
    <property type="entry name" value="ATP_synth_b_bprime"/>
    <property type="match status" value="1"/>
</dbReference>
<comment type="caution">
    <text evidence="17">The sequence shown here is derived from an EMBL/GenBank/DDBJ whole genome shotgun (WGS) entry which is preliminary data.</text>
</comment>
<sequence length="191" mass="20681">MKKILIPAILAVTAQPAFASTKNVFSGEFYSLHNTDFIVLLAFLLFVGVLVYLKVPGKVGEMLDNRADTIKSELEEARALREEAQSLLASYERKQKEVQEQADRIVADAKAEAEAAAEQAKADIATSVARRLASAEEQINAAQASAVKEVRDSAINVAVKAAREVIAKQMTAAEANKLIDDSIKTVDAKLH</sequence>
<keyword evidence="13" id="KW-1003">Cell membrane</keyword>
<evidence type="ECO:0000256" key="12">
    <source>
        <dbReference type="ARBA" id="ARBA00037847"/>
    </source>
</evidence>
<dbReference type="Pfam" id="PF00430">
    <property type="entry name" value="ATP-synt_B"/>
    <property type="match status" value="1"/>
</dbReference>
<evidence type="ECO:0000256" key="6">
    <source>
        <dbReference type="ARBA" id="ARBA00022989"/>
    </source>
</evidence>
<keyword evidence="15" id="KW-0175">Coiled coil</keyword>
<feature type="coiled-coil region" evidence="15">
    <location>
        <begin position="67"/>
        <end position="152"/>
    </location>
</feature>
<dbReference type="Proteomes" id="UP000709466">
    <property type="component" value="Unassembled WGS sequence"/>
</dbReference>
<keyword evidence="8 13" id="KW-0472">Membrane</keyword>
<dbReference type="NCBIfam" id="NF009989">
    <property type="entry name" value="PRK13455.1"/>
    <property type="match status" value="1"/>
</dbReference>
<keyword evidence="16" id="KW-0732">Signal</keyword>
<reference evidence="17 18" key="1">
    <citation type="submission" date="2020-03" db="EMBL/GenBank/DDBJ databases">
        <title>Bacterial isolates of synthetic phycosphere.</title>
        <authorList>
            <person name="Fu H."/>
            <person name="Moran M.A."/>
        </authorList>
    </citation>
    <scope>NUCLEOTIDE SEQUENCE [LARGE SCALE GENOMIC DNA]</scope>
    <source>
        <strain evidence="17 18">HF1</strain>
    </source>
</reference>
<proteinExistence type="inferred from homology"/>
<evidence type="ECO:0000256" key="11">
    <source>
        <dbReference type="ARBA" id="ARBA00025614"/>
    </source>
</evidence>
<name>A0ABX0VT26_9RHOB</name>
<dbReference type="PANTHER" id="PTHR33445:SF1">
    <property type="entry name" value="ATP SYNTHASE SUBUNIT B"/>
    <property type="match status" value="1"/>
</dbReference>
<feature type="signal peptide" evidence="16">
    <location>
        <begin position="1"/>
        <end position="19"/>
    </location>
</feature>
<evidence type="ECO:0000256" key="2">
    <source>
        <dbReference type="ARBA" id="ARBA00022448"/>
    </source>
</evidence>
<evidence type="ECO:0000256" key="14">
    <source>
        <dbReference type="RuleBase" id="RU003848"/>
    </source>
</evidence>
<dbReference type="EMBL" id="JAATOP010000001">
    <property type="protein sequence ID" value="NIY70961.1"/>
    <property type="molecule type" value="Genomic_DNA"/>
</dbReference>
<feature type="chain" id="PRO_5045106649" description="ATP synthase subunit b" evidence="16">
    <location>
        <begin position="20"/>
        <end position="191"/>
    </location>
</feature>
<evidence type="ECO:0000313" key="18">
    <source>
        <dbReference type="Proteomes" id="UP000709466"/>
    </source>
</evidence>
<keyword evidence="18" id="KW-1185">Reference proteome</keyword>
<keyword evidence="9 13" id="KW-0066">ATP synthesis</keyword>
<evidence type="ECO:0000256" key="3">
    <source>
        <dbReference type="ARBA" id="ARBA00022547"/>
    </source>
</evidence>
<evidence type="ECO:0000256" key="13">
    <source>
        <dbReference type="HAMAP-Rule" id="MF_01398"/>
    </source>
</evidence>
<dbReference type="InterPro" id="IPR050059">
    <property type="entry name" value="ATP_synthase_B_chain"/>
</dbReference>
<evidence type="ECO:0000256" key="1">
    <source>
        <dbReference type="ARBA" id="ARBA00005513"/>
    </source>
</evidence>
<accession>A0ABX0VT26</accession>
<feature type="transmembrane region" description="Helical" evidence="13">
    <location>
        <begin position="35"/>
        <end position="53"/>
    </location>
</feature>
<keyword evidence="3 13" id="KW-0138">CF(0)</keyword>
<dbReference type="InterPro" id="IPR002146">
    <property type="entry name" value="ATP_synth_b/b'su_bac/chlpt"/>
</dbReference>
<evidence type="ECO:0000256" key="10">
    <source>
        <dbReference type="ARBA" id="ARBA00025198"/>
    </source>
</evidence>
<keyword evidence="2 13" id="KW-0813">Transport</keyword>
<comment type="similarity">
    <text evidence="1 13 14">Belongs to the ATPase B chain family.</text>
</comment>